<evidence type="ECO:0000313" key="2">
    <source>
        <dbReference type="Proteomes" id="UP000297472"/>
    </source>
</evidence>
<dbReference type="AlphaFoldDB" id="A0A4Y8JSJ2"/>
<accession>A0A4Y8JSJ2</accession>
<evidence type="ECO:0000313" key="1">
    <source>
        <dbReference type="EMBL" id="TFD27490.1"/>
    </source>
</evidence>
<protein>
    <submittedName>
        <fullName evidence="1">Uncharacterized protein</fullName>
    </submittedName>
</protein>
<reference evidence="1 2" key="1">
    <citation type="submission" date="2019-03" db="EMBL/GenBank/DDBJ databases">
        <title>Genomics of glacier-inhabiting Cryobacterium strains.</title>
        <authorList>
            <person name="Liu Q."/>
            <person name="Xin Y.-H."/>
        </authorList>
    </citation>
    <scope>NUCLEOTIDE SEQUENCE [LARGE SCALE GENOMIC DNA]</scope>
    <source>
        <strain evidence="1 2">TMT1-51</strain>
    </source>
</reference>
<organism evidence="1 2">
    <name type="scientific">Cryobacterium cryoconiti</name>
    <dbReference type="NCBI Taxonomy" id="1259239"/>
    <lineage>
        <taxon>Bacteria</taxon>
        <taxon>Bacillati</taxon>
        <taxon>Actinomycetota</taxon>
        <taxon>Actinomycetes</taxon>
        <taxon>Micrococcales</taxon>
        <taxon>Microbacteriaceae</taxon>
        <taxon>Cryobacterium</taxon>
    </lineage>
</organism>
<dbReference type="EMBL" id="SOHA01000039">
    <property type="protein sequence ID" value="TFD27490.1"/>
    <property type="molecule type" value="Genomic_DNA"/>
</dbReference>
<dbReference type="OrthoDB" id="4774004at2"/>
<comment type="caution">
    <text evidence="1">The sequence shown here is derived from an EMBL/GenBank/DDBJ whole genome shotgun (WGS) entry which is preliminary data.</text>
</comment>
<name>A0A4Y8JSJ2_9MICO</name>
<dbReference type="Proteomes" id="UP000297472">
    <property type="component" value="Unassembled WGS sequence"/>
</dbReference>
<keyword evidence="2" id="KW-1185">Reference proteome</keyword>
<dbReference type="RefSeq" id="WP_134425360.1">
    <property type="nucleotide sequence ID" value="NZ_SOHA01000039.1"/>
</dbReference>
<gene>
    <name evidence="1" type="ORF">E3T49_13175</name>
</gene>
<proteinExistence type="predicted"/>
<sequence length="215" mass="23909">MPTYERRRHLETHTVKDLDMGQGEGAWASIHTTGSTGFMTPAEHGKHLTPGTVFELELTNGSTITGIRVAGAWLYRKSDEDLDEEHRVMVEGFDRDRREQLAKHRDAWQARQDALPEWIRARIEGFHVTGGENFALEGWGYELVVAELAVAYLASGGADDDAVNTIAREQGTSGNQHECAKHLAWVVVQQPGIFKDFPSALTPLTGDYDYSKGTK</sequence>